<dbReference type="InterPro" id="IPR033730">
    <property type="entry name" value="ProRS_core_prok"/>
</dbReference>
<dbReference type="InterPro" id="IPR002314">
    <property type="entry name" value="aa-tRNA-synt_IIb"/>
</dbReference>
<dbReference type="EMBL" id="PFEK01000057">
    <property type="protein sequence ID" value="PJE67338.1"/>
    <property type="molecule type" value="Genomic_DNA"/>
</dbReference>
<gene>
    <name evidence="11" type="primary">proS</name>
    <name evidence="11" type="ORF">COU95_02925</name>
</gene>
<keyword evidence="7" id="KW-0030">Aminoacyl-tRNA synthetase</keyword>
<dbReference type="InterPro" id="IPR002316">
    <property type="entry name" value="Pro-tRNA-ligase_IIa"/>
</dbReference>
<evidence type="ECO:0000256" key="1">
    <source>
        <dbReference type="ARBA" id="ARBA00012831"/>
    </source>
</evidence>
<organism evidence="11 12">
    <name type="scientific">Candidatus Shapirobacteria bacterium CG10_big_fil_rev_8_21_14_0_10_40_9</name>
    <dbReference type="NCBI Taxonomy" id="1974888"/>
    <lineage>
        <taxon>Bacteria</taxon>
        <taxon>Candidatus Shapironibacteriota</taxon>
    </lineage>
</organism>
<dbReference type="CDD" id="cd00779">
    <property type="entry name" value="ProRS_core_prok"/>
    <property type="match status" value="1"/>
</dbReference>
<evidence type="ECO:0000259" key="10">
    <source>
        <dbReference type="PROSITE" id="PS50862"/>
    </source>
</evidence>
<dbReference type="Pfam" id="PF00587">
    <property type="entry name" value="tRNA-synt_2b"/>
    <property type="match status" value="1"/>
</dbReference>
<evidence type="ECO:0000256" key="5">
    <source>
        <dbReference type="ARBA" id="ARBA00022840"/>
    </source>
</evidence>
<evidence type="ECO:0000256" key="6">
    <source>
        <dbReference type="ARBA" id="ARBA00022917"/>
    </source>
</evidence>
<dbReference type="InterPro" id="IPR006195">
    <property type="entry name" value="aa-tRNA-synth_II"/>
</dbReference>
<proteinExistence type="predicted"/>
<dbReference type="GO" id="GO:0006433">
    <property type="term" value="P:prolyl-tRNA aminoacylation"/>
    <property type="evidence" value="ECO:0007669"/>
    <property type="project" value="UniProtKB-UniRule"/>
</dbReference>
<accession>A0A2M8L369</accession>
<dbReference type="GO" id="GO:0004827">
    <property type="term" value="F:proline-tRNA ligase activity"/>
    <property type="evidence" value="ECO:0007669"/>
    <property type="project" value="UniProtKB-UniRule"/>
</dbReference>
<comment type="caution">
    <text evidence="11">The sequence shown here is derived from an EMBL/GenBank/DDBJ whole genome shotgun (WGS) entry which is preliminary data.</text>
</comment>
<evidence type="ECO:0000256" key="9">
    <source>
        <dbReference type="NCBIfam" id="TIGR00409"/>
    </source>
</evidence>
<dbReference type="AlphaFoldDB" id="A0A2M8L369"/>
<evidence type="ECO:0000256" key="7">
    <source>
        <dbReference type="ARBA" id="ARBA00023146"/>
    </source>
</evidence>
<dbReference type="GO" id="GO:0005829">
    <property type="term" value="C:cytosol"/>
    <property type="evidence" value="ECO:0007669"/>
    <property type="project" value="TreeGrafter"/>
</dbReference>
<feature type="non-terminal residue" evidence="11">
    <location>
        <position position="336"/>
    </location>
</feature>
<dbReference type="PROSITE" id="PS50862">
    <property type="entry name" value="AA_TRNA_LIGASE_II"/>
    <property type="match status" value="1"/>
</dbReference>
<dbReference type="SUPFAM" id="SSF55681">
    <property type="entry name" value="Class II aaRS and biotin synthetases"/>
    <property type="match status" value="1"/>
</dbReference>
<protein>
    <recommendedName>
        <fullName evidence="2 9">Proline--tRNA ligase</fullName>
        <ecNumber evidence="1 9">6.1.1.15</ecNumber>
    </recommendedName>
</protein>
<evidence type="ECO:0000256" key="4">
    <source>
        <dbReference type="ARBA" id="ARBA00022741"/>
    </source>
</evidence>
<keyword evidence="6" id="KW-0648">Protein biosynthesis</keyword>
<dbReference type="EC" id="6.1.1.15" evidence="1 9"/>
<dbReference type="PRINTS" id="PR01046">
    <property type="entry name" value="TRNASYNTHPRO"/>
</dbReference>
<evidence type="ECO:0000256" key="8">
    <source>
        <dbReference type="ARBA" id="ARBA00047671"/>
    </source>
</evidence>
<keyword evidence="4" id="KW-0547">Nucleotide-binding</keyword>
<sequence length="336" mass="38353">MRSGAVRMAPVGMPKGIFQLGSFFGQNFDIINSMRYSELFGKTLKTAPKEAEAISHKLLIRAGFIDRQVSAGIYSFLPLGFRVHKKIENIIREEMDKIGGQEVFLPSLQPKELWQKSDRWNNMEPPLFKLKDRHDKEFALGSTHEEVITDLVKRFIKSYKDLPLYLYQIQNKFRNEMRSTGGLLRVREFIMKDLYSFHTSEKDLDDYYKKVIEAYKKIFTRCGFVTKIVEAFSGTIGGEVSHEFMMLCPTGEDRVYFCSKCDFATSREKPDKCPKCGGKIEAGKAIENGHVFKLGTKYSESMGAYFVDKDGKKKPIVMGCYGIGIGRLMATVVEAH</sequence>
<keyword evidence="3 11" id="KW-0436">Ligase</keyword>
<dbReference type="Proteomes" id="UP000231474">
    <property type="component" value="Unassembled WGS sequence"/>
</dbReference>
<feature type="domain" description="Aminoacyl-transfer RNA synthetases class-II family profile" evidence="10">
    <location>
        <begin position="67"/>
        <end position="336"/>
    </location>
</feature>
<dbReference type="InterPro" id="IPR004500">
    <property type="entry name" value="Pro-tRNA-synth_IIa_bac-type"/>
</dbReference>
<name>A0A2M8L369_9BACT</name>
<dbReference type="InterPro" id="IPR045864">
    <property type="entry name" value="aa-tRNA-synth_II/BPL/LPL"/>
</dbReference>
<comment type="catalytic activity">
    <reaction evidence="8">
        <text>tRNA(Pro) + L-proline + ATP = L-prolyl-tRNA(Pro) + AMP + diphosphate</text>
        <dbReference type="Rhea" id="RHEA:14305"/>
        <dbReference type="Rhea" id="RHEA-COMP:9700"/>
        <dbReference type="Rhea" id="RHEA-COMP:9702"/>
        <dbReference type="ChEBI" id="CHEBI:30616"/>
        <dbReference type="ChEBI" id="CHEBI:33019"/>
        <dbReference type="ChEBI" id="CHEBI:60039"/>
        <dbReference type="ChEBI" id="CHEBI:78442"/>
        <dbReference type="ChEBI" id="CHEBI:78532"/>
        <dbReference type="ChEBI" id="CHEBI:456215"/>
        <dbReference type="EC" id="6.1.1.15"/>
    </reaction>
</comment>
<keyword evidence="5" id="KW-0067">ATP-binding</keyword>
<dbReference type="GO" id="GO:0005524">
    <property type="term" value="F:ATP binding"/>
    <property type="evidence" value="ECO:0007669"/>
    <property type="project" value="UniProtKB-KW"/>
</dbReference>
<dbReference type="InterPro" id="IPR050062">
    <property type="entry name" value="Pro-tRNA_synthetase"/>
</dbReference>
<reference evidence="12" key="1">
    <citation type="submission" date="2017-09" db="EMBL/GenBank/DDBJ databases">
        <title>Depth-based differentiation of microbial function through sediment-hosted aquifers and enrichment of novel symbionts in the deep terrestrial subsurface.</title>
        <authorList>
            <person name="Probst A.J."/>
            <person name="Ladd B."/>
            <person name="Jarett J.K."/>
            <person name="Geller-Mcgrath D.E."/>
            <person name="Sieber C.M.K."/>
            <person name="Emerson J.B."/>
            <person name="Anantharaman K."/>
            <person name="Thomas B.C."/>
            <person name="Malmstrom R."/>
            <person name="Stieglmeier M."/>
            <person name="Klingl A."/>
            <person name="Woyke T."/>
            <person name="Ryan C.M."/>
            <person name="Banfield J.F."/>
        </authorList>
    </citation>
    <scope>NUCLEOTIDE SEQUENCE [LARGE SCALE GENOMIC DNA]</scope>
</reference>
<evidence type="ECO:0000256" key="3">
    <source>
        <dbReference type="ARBA" id="ARBA00022598"/>
    </source>
</evidence>
<evidence type="ECO:0000313" key="12">
    <source>
        <dbReference type="Proteomes" id="UP000231474"/>
    </source>
</evidence>
<evidence type="ECO:0000256" key="2">
    <source>
        <dbReference type="ARBA" id="ARBA00019110"/>
    </source>
</evidence>
<dbReference type="PANTHER" id="PTHR42753:SF2">
    <property type="entry name" value="PROLINE--TRNA LIGASE"/>
    <property type="match status" value="1"/>
</dbReference>
<dbReference type="PANTHER" id="PTHR42753">
    <property type="entry name" value="MITOCHONDRIAL RIBOSOME PROTEIN L39/PROLYL-TRNA LIGASE FAMILY MEMBER"/>
    <property type="match status" value="1"/>
</dbReference>
<dbReference type="NCBIfam" id="TIGR00409">
    <property type="entry name" value="proS_fam_II"/>
    <property type="match status" value="1"/>
</dbReference>
<evidence type="ECO:0000313" key="11">
    <source>
        <dbReference type="EMBL" id="PJE67338.1"/>
    </source>
</evidence>
<dbReference type="Gene3D" id="3.30.930.10">
    <property type="entry name" value="Bira Bifunctional Protein, Domain 2"/>
    <property type="match status" value="1"/>
</dbReference>